<protein>
    <submittedName>
        <fullName evidence="2">Uncharacterized protein</fullName>
    </submittedName>
</protein>
<dbReference type="EMBL" id="WKKI01000023">
    <property type="protein sequence ID" value="MRX72900.1"/>
    <property type="molecule type" value="Genomic_DNA"/>
</dbReference>
<organism evidence="2 3">
    <name type="scientific">Metabacillus lacus</name>
    <dbReference type="NCBI Taxonomy" id="1983721"/>
    <lineage>
        <taxon>Bacteria</taxon>
        <taxon>Bacillati</taxon>
        <taxon>Bacillota</taxon>
        <taxon>Bacilli</taxon>
        <taxon>Bacillales</taxon>
        <taxon>Bacillaceae</taxon>
        <taxon>Metabacillus</taxon>
    </lineage>
</organism>
<evidence type="ECO:0000313" key="2">
    <source>
        <dbReference type="EMBL" id="MRX72900.1"/>
    </source>
</evidence>
<comment type="caution">
    <text evidence="2">The sequence shown here is derived from an EMBL/GenBank/DDBJ whole genome shotgun (WGS) entry which is preliminary data.</text>
</comment>
<name>A0A7X2IZY5_9BACI</name>
<proteinExistence type="predicted"/>
<dbReference type="Proteomes" id="UP000448867">
    <property type="component" value="Unassembled WGS sequence"/>
</dbReference>
<dbReference type="RefSeq" id="WP_154308059.1">
    <property type="nucleotide sequence ID" value="NZ_WKKI01000023.1"/>
</dbReference>
<accession>A0A7X2IZY5</accession>
<gene>
    <name evidence="2" type="ORF">GJU40_12190</name>
</gene>
<evidence type="ECO:0000256" key="1">
    <source>
        <dbReference type="SAM" id="Phobius"/>
    </source>
</evidence>
<keyword evidence="1" id="KW-0472">Membrane</keyword>
<sequence>MDYYRLCCQHHNQIVRINDRYGNVHVGRIMNVTRSKVYLQPVSAPRGPRGYGLGYYGGYRGRGYGYGYGYGVYGLGIGLITGFALGLLFW</sequence>
<feature type="transmembrane region" description="Helical" evidence="1">
    <location>
        <begin position="70"/>
        <end position="89"/>
    </location>
</feature>
<dbReference type="AlphaFoldDB" id="A0A7X2IZY5"/>
<evidence type="ECO:0000313" key="3">
    <source>
        <dbReference type="Proteomes" id="UP000448867"/>
    </source>
</evidence>
<reference evidence="2 3" key="1">
    <citation type="submission" date="2019-11" db="EMBL/GenBank/DDBJ databases">
        <title>Bacillus lacus genome.</title>
        <authorList>
            <person name="Allen C.J."/>
            <person name="Newman J.D."/>
        </authorList>
    </citation>
    <scope>NUCLEOTIDE SEQUENCE [LARGE SCALE GENOMIC DNA]</scope>
    <source>
        <strain evidence="2 3">KCTC 33946</strain>
    </source>
</reference>
<keyword evidence="3" id="KW-1185">Reference proteome</keyword>
<keyword evidence="1" id="KW-1133">Transmembrane helix</keyword>
<dbReference type="OrthoDB" id="2991597at2"/>
<keyword evidence="1" id="KW-0812">Transmembrane</keyword>